<dbReference type="EMBL" id="JARWAN010000038">
    <property type="protein sequence ID" value="MDR5900350.1"/>
    <property type="molecule type" value="Genomic_DNA"/>
</dbReference>
<protein>
    <submittedName>
        <fullName evidence="1">Uncharacterized protein</fullName>
    </submittedName>
</protein>
<reference evidence="1 2" key="1">
    <citation type="submission" date="2023-04" db="EMBL/GenBank/DDBJ databases">
        <title>A long-awaited taxogenomic arrangement of the family Halomonadaceae.</title>
        <authorList>
            <person name="De La Haba R."/>
            <person name="Chuvochina M."/>
            <person name="Wittouck S."/>
            <person name="Arahal D.R."/>
            <person name="Sanchez-Porro C."/>
            <person name="Hugenholtz P."/>
            <person name="Ventosa A."/>
        </authorList>
    </citation>
    <scope>NUCLEOTIDE SEQUENCE [LARGE SCALE GENOMIC DNA]</scope>
    <source>
        <strain evidence="1 2">DSM 21020</strain>
    </source>
</reference>
<comment type="caution">
    <text evidence="1">The sequence shown here is derived from an EMBL/GenBank/DDBJ whole genome shotgun (WGS) entry which is preliminary data.</text>
</comment>
<evidence type="ECO:0000313" key="1">
    <source>
        <dbReference type="EMBL" id="MDR5900350.1"/>
    </source>
</evidence>
<dbReference type="Proteomes" id="UP001254564">
    <property type="component" value="Unassembled WGS sequence"/>
</dbReference>
<name>A0ABU1H7S1_9GAMM</name>
<sequence length="113" mass="12695">MKGFLALMAGIAVLAVIALGIGPKSDRICNSEAEAYEFAKTTINRGLIAPSEAQWPKHSEATILKTDEGECRYKIFGHLDAQNGFGAMIRRDYFIEIDYKKESGRWELIKLER</sequence>
<proteinExistence type="predicted"/>
<keyword evidence="2" id="KW-1185">Reference proteome</keyword>
<accession>A0ABU1H7S1</accession>
<evidence type="ECO:0000313" key="2">
    <source>
        <dbReference type="Proteomes" id="UP001254564"/>
    </source>
</evidence>
<gene>
    <name evidence="1" type="ORF">QC823_15400</name>
</gene>
<dbReference type="RefSeq" id="WP_309657225.1">
    <property type="nucleotide sequence ID" value="NZ_JARWAN010000038.1"/>
</dbReference>
<organism evidence="1 2">
    <name type="scientific">Vreelandella vilamensis</name>
    <dbReference type="NCBI Taxonomy" id="531309"/>
    <lineage>
        <taxon>Bacteria</taxon>
        <taxon>Pseudomonadati</taxon>
        <taxon>Pseudomonadota</taxon>
        <taxon>Gammaproteobacteria</taxon>
        <taxon>Oceanospirillales</taxon>
        <taxon>Halomonadaceae</taxon>
        <taxon>Vreelandella</taxon>
    </lineage>
</organism>